<evidence type="ECO:0000256" key="2">
    <source>
        <dbReference type="ARBA" id="ARBA00022642"/>
    </source>
</evidence>
<evidence type="ECO:0000259" key="9">
    <source>
        <dbReference type="PROSITE" id="PS50222"/>
    </source>
</evidence>
<dbReference type="InterPro" id="IPR052347">
    <property type="entry name" value="Isochorismatase_Nicotinamidase"/>
</dbReference>
<evidence type="ECO:0000313" key="10">
    <source>
        <dbReference type="Proteomes" id="UP000504615"/>
    </source>
</evidence>
<evidence type="ECO:0000256" key="5">
    <source>
        <dbReference type="ARBA" id="ARBA00022837"/>
    </source>
</evidence>
<keyword evidence="10" id="KW-1185">Reference proteome</keyword>
<dbReference type="RefSeq" id="XP_011647534.1">
    <property type="nucleotide sequence ID" value="XM_011649232.2"/>
</dbReference>
<evidence type="ECO:0000256" key="4">
    <source>
        <dbReference type="ARBA" id="ARBA00022801"/>
    </source>
</evidence>
<dbReference type="InterPro" id="IPR018247">
    <property type="entry name" value="EF_Hand_1_Ca_BS"/>
</dbReference>
<keyword evidence="5" id="KW-0106">Calcium</keyword>
<dbReference type="InterPro" id="IPR011992">
    <property type="entry name" value="EF-hand-dom_pair"/>
</dbReference>
<dbReference type="GO" id="GO:0008936">
    <property type="term" value="F:nicotinamidase activity"/>
    <property type="evidence" value="ECO:0007669"/>
    <property type="project" value="UniProtKB-EC"/>
</dbReference>
<protein>
    <recommendedName>
        <fullName evidence="7">nicotinamidase</fullName>
        <ecNumber evidence="7">3.5.1.19</ecNumber>
    </recommendedName>
    <alternativeName>
        <fullName evidence="8">Nicotinamide deamidase</fullName>
    </alternativeName>
</protein>
<keyword evidence="4" id="KW-0378">Hydrolase</keyword>
<dbReference type="GO" id="GO:0019363">
    <property type="term" value="P:pyridine nucleotide biosynthetic process"/>
    <property type="evidence" value="ECO:0007669"/>
    <property type="project" value="UniProtKB-KW"/>
</dbReference>
<comment type="pathway">
    <text evidence="6">Cofactor biosynthesis; nicotinate biosynthesis; nicotinate from nicotinamide: step 1/1.</text>
</comment>
<evidence type="ECO:0000313" key="11">
    <source>
        <dbReference type="RefSeq" id="XP_011647534.1"/>
    </source>
</evidence>
<dbReference type="PROSITE" id="PS00018">
    <property type="entry name" value="EF_HAND_1"/>
    <property type="match status" value="1"/>
</dbReference>
<dbReference type="GO" id="GO:0005509">
    <property type="term" value="F:calcium ion binding"/>
    <property type="evidence" value="ECO:0007669"/>
    <property type="project" value="InterPro"/>
</dbReference>
<dbReference type="InterPro" id="IPR000868">
    <property type="entry name" value="Isochorismatase-like_dom"/>
</dbReference>
<proteinExistence type="inferred from homology"/>
<comment type="similarity">
    <text evidence="1">Belongs to the isochorismatase family.</text>
</comment>
<dbReference type="KEGG" id="pbar:105433791"/>
<evidence type="ECO:0000256" key="8">
    <source>
        <dbReference type="ARBA" id="ARBA00043224"/>
    </source>
</evidence>
<dbReference type="InterPro" id="IPR002048">
    <property type="entry name" value="EF_hand_dom"/>
</dbReference>
<feature type="domain" description="EF-hand" evidence="9">
    <location>
        <begin position="52"/>
        <end position="83"/>
    </location>
</feature>
<keyword evidence="3" id="KW-0479">Metal-binding</keyword>
<evidence type="ECO:0000256" key="6">
    <source>
        <dbReference type="ARBA" id="ARBA00037900"/>
    </source>
</evidence>
<name>A0A6I9WVX1_9HYME</name>
<dbReference type="AlphaFoldDB" id="A0A6I9WVX1"/>
<dbReference type="SUPFAM" id="SSF52499">
    <property type="entry name" value="Isochorismatase-like hydrolases"/>
    <property type="match status" value="1"/>
</dbReference>
<dbReference type="GeneID" id="105433791"/>
<dbReference type="PROSITE" id="PS50222">
    <property type="entry name" value="EF_HAND_2"/>
    <property type="match status" value="1"/>
</dbReference>
<keyword evidence="2" id="KW-0662">Pyridine nucleotide biosynthesis</keyword>
<dbReference type="InterPro" id="IPR036380">
    <property type="entry name" value="Isochorismatase-like_sf"/>
</dbReference>
<dbReference type="PANTHER" id="PTHR11080:SF2">
    <property type="entry name" value="LD05707P"/>
    <property type="match status" value="1"/>
</dbReference>
<evidence type="ECO:0000256" key="1">
    <source>
        <dbReference type="ARBA" id="ARBA00006336"/>
    </source>
</evidence>
<dbReference type="Gene3D" id="3.40.50.850">
    <property type="entry name" value="Isochorismatase-like"/>
    <property type="match status" value="1"/>
</dbReference>
<sequence>MAQPASNAARPSSAAILLKYGIDVKEALDYGTFQKTCVQIFGTNEVEKHEWRVREVFELFDANADDVLTEQELHRCCNWIREIVNPVNVLLVVDVQNDFIDGTLALRNAGYGQEGTEVIEPINRLLNNGRWNKVIYSQDWHPHNHISFFENLAMRELHSESKVTKEIAKPFDTVVFSQPYLKQILWPRHCVMNTWGAELHKDLLILSSSERIYKGQHSDKESYSAFEKEADGSSKLEKILSSIGATHIYVCGLAYDVCVKETCLDGLRLGYSITVIDNSCRGVKPDDIIMAKKLIIENGGSVACTDRVLSMVNEGKCSLVMAHRTARIIREKNIL</sequence>
<dbReference type="OrthoDB" id="167809at2759"/>
<reference evidence="11" key="1">
    <citation type="submission" date="2025-08" db="UniProtKB">
        <authorList>
            <consortium name="RefSeq"/>
        </authorList>
    </citation>
    <scope>IDENTIFICATION</scope>
</reference>
<dbReference type="EC" id="3.5.1.19" evidence="7"/>
<organism evidence="10 11">
    <name type="scientific">Pogonomyrmex barbatus</name>
    <name type="common">red harvester ant</name>
    <dbReference type="NCBI Taxonomy" id="144034"/>
    <lineage>
        <taxon>Eukaryota</taxon>
        <taxon>Metazoa</taxon>
        <taxon>Ecdysozoa</taxon>
        <taxon>Arthropoda</taxon>
        <taxon>Hexapoda</taxon>
        <taxon>Insecta</taxon>
        <taxon>Pterygota</taxon>
        <taxon>Neoptera</taxon>
        <taxon>Endopterygota</taxon>
        <taxon>Hymenoptera</taxon>
        <taxon>Apocrita</taxon>
        <taxon>Aculeata</taxon>
        <taxon>Formicoidea</taxon>
        <taxon>Formicidae</taxon>
        <taxon>Myrmicinae</taxon>
        <taxon>Pogonomyrmex</taxon>
    </lineage>
</organism>
<dbReference type="SUPFAM" id="SSF47473">
    <property type="entry name" value="EF-hand"/>
    <property type="match status" value="1"/>
</dbReference>
<dbReference type="Proteomes" id="UP000504615">
    <property type="component" value="Unplaced"/>
</dbReference>
<evidence type="ECO:0000256" key="7">
    <source>
        <dbReference type="ARBA" id="ARBA00039017"/>
    </source>
</evidence>
<gene>
    <name evidence="11" type="primary">LOC105433791</name>
</gene>
<evidence type="ECO:0000256" key="3">
    <source>
        <dbReference type="ARBA" id="ARBA00022723"/>
    </source>
</evidence>
<accession>A0A6I9WVX1</accession>
<dbReference type="Pfam" id="PF00857">
    <property type="entry name" value="Isochorismatase"/>
    <property type="match status" value="1"/>
</dbReference>
<dbReference type="PANTHER" id="PTHR11080">
    <property type="entry name" value="PYRAZINAMIDASE/NICOTINAMIDASE"/>
    <property type="match status" value="1"/>
</dbReference>